<protein>
    <submittedName>
        <fullName evidence="3">Acyltransferase family protein</fullName>
    </submittedName>
</protein>
<dbReference type="AlphaFoldDB" id="A0AAU7C218"/>
<dbReference type="InterPro" id="IPR002656">
    <property type="entry name" value="Acyl_transf_3_dom"/>
</dbReference>
<keyword evidence="1" id="KW-0472">Membrane</keyword>
<keyword evidence="3" id="KW-0808">Transferase</keyword>
<feature type="transmembrane region" description="Helical" evidence="1">
    <location>
        <begin position="32"/>
        <end position="53"/>
    </location>
</feature>
<feature type="transmembrane region" description="Helical" evidence="1">
    <location>
        <begin position="65"/>
        <end position="83"/>
    </location>
</feature>
<dbReference type="Pfam" id="PF01757">
    <property type="entry name" value="Acyl_transf_3"/>
    <property type="match status" value="1"/>
</dbReference>
<feature type="domain" description="Acyltransferase 3" evidence="2">
    <location>
        <begin position="7"/>
        <end position="338"/>
    </location>
</feature>
<reference evidence="3" key="1">
    <citation type="submission" date="2024-04" db="EMBL/GenBank/DDBJ databases">
        <title>Limosilactobacillus allomucosae sp. nov., a novel species isolated from wild boar faecal samples as a potential probiotics for domestic pigs.</title>
        <authorList>
            <person name="Chen B."/>
        </authorList>
    </citation>
    <scope>NUCLEOTIDE SEQUENCE</scope>
    <source>
        <strain evidence="3">WILCCON 0051</strain>
    </source>
</reference>
<feature type="transmembrane region" description="Helical" evidence="1">
    <location>
        <begin position="278"/>
        <end position="298"/>
    </location>
</feature>
<keyword evidence="3" id="KW-0012">Acyltransferase</keyword>
<keyword evidence="1" id="KW-0812">Transmembrane</keyword>
<feature type="transmembrane region" description="Helical" evidence="1">
    <location>
        <begin position="159"/>
        <end position="177"/>
    </location>
</feature>
<dbReference type="PANTHER" id="PTHR37312:SF1">
    <property type="entry name" value="MEMBRANE-BOUND ACYLTRANSFERASE YKRP-RELATED"/>
    <property type="match status" value="1"/>
</dbReference>
<dbReference type="PANTHER" id="PTHR37312">
    <property type="entry name" value="MEMBRANE-BOUND ACYLTRANSFERASE YKRP-RELATED"/>
    <property type="match status" value="1"/>
</dbReference>
<dbReference type="EMBL" id="CP154878">
    <property type="protein sequence ID" value="XBG95179.1"/>
    <property type="molecule type" value="Genomic_DNA"/>
</dbReference>
<name>A0AAU7C218_9LACO</name>
<dbReference type="InterPro" id="IPR052734">
    <property type="entry name" value="Nod_factor_acetyltransferase"/>
</dbReference>
<feature type="transmembrane region" description="Helical" evidence="1">
    <location>
        <begin position="246"/>
        <end position="266"/>
    </location>
</feature>
<evidence type="ECO:0000259" key="2">
    <source>
        <dbReference type="Pfam" id="PF01757"/>
    </source>
</evidence>
<dbReference type="GO" id="GO:0016747">
    <property type="term" value="F:acyltransferase activity, transferring groups other than amino-acyl groups"/>
    <property type="evidence" value="ECO:0007669"/>
    <property type="project" value="InterPro"/>
</dbReference>
<accession>A0AAU7C218</accession>
<evidence type="ECO:0000313" key="3">
    <source>
        <dbReference type="EMBL" id="XBG95179.1"/>
    </source>
</evidence>
<feature type="transmembrane region" description="Helical" evidence="1">
    <location>
        <begin position="128"/>
        <end position="147"/>
    </location>
</feature>
<feature type="transmembrane region" description="Helical" evidence="1">
    <location>
        <begin position="7"/>
        <end position="26"/>
    </location>
</feature>
<feature type="transmembrane region" description="Helical" evidence="1">
    <location>
        <begin position="183"/>
        <end position="203"/>
    </location>
</feature>
<organism evidence="3">
    <name type="scientific">Limosilactobacillus allomucosae</name>
    <dbReference type="NCBI Taxonomy" id="3142938"/>
    <lineage>
        <taxon>Bacteria</taxon>
        <taxon>Bacillati</taxon>
        <taxon>Bacillota</taxon>
        <taxon>Bacilli</taxon>
        <taxon>Lactobacillales</taxon>
        <taxon>Lactobacillaceae</taxon>
        <taxon>Limosilactobacillus</taxon>
    </lineage>
</organism>
<keyword evidence="1" id="KW-1133">Transmembrane helix</keyword>
<feature type="transmembrane region" description="Helical" evidence="1">
    <location>
        <begin position="215"/>
        <end position="234"/>
    </location>
</feature>
<feature type="transmembrane region" description="Helical" evidence="1">
    <location>
        <begin position="318"/>
        <end position="342"/>
    </location>
</feature>
<evidence type="ECO:0000256" key="1">
    <source>
        <dbReference type="SAM" id="Phobius"/>
    </source>
</evidence>
<dbReference type="RefSeq" id="WP_347980288.1">
    <property type="nucleotide sequence ID" value="NZ_CP154878.1"/>
</dbReference>
<proteinExistence type="predicted"/>
<dbReference type="KEGG" id="lalo:ABC765_08950"/>
<sequence>MIKKRILWIDLARAIGMLLIIIGHIPNAFSEFTYNMIYAVNVPLFFILSGYLFRVQPYAKQLYKLFYNLILPYLFTGVLMLLISEFVNNFWRYGGLISGGSTKEMLAKIFFAVGTNTNMLMTGFHMPSIGAIWFLPALFFSSIIYNFLMKTIGKYKQGFYIVGVITLLICALGFLITKDNATIILPWSLNAAFIGTFFLWIGALIHRNYFIKRHMIIFSILGLIIWFFSSKFGAFWLNRAYADNPIIAVIGACGGSYAIMGICYGLEKITDVNGWHRVMTLIAIYGKDSLIVLCAHILDLNHTMSSFYITREFASVPTIGNMVLILYRISITVIAIILFRFLPVFKNIYYNRQYPFKFQKKFTNVNRQEKN</sequence>
<gene>
    <name evidence="3" type="ORF">ABC765_08950</name>
</gene>